<gene>
    <name evidence="1" type="ORF">BGZ97_011886</name>
</gene>
<proteinExistence type="predicted"/>
<evidence type="ECO:0000313" key="2">
    <source>
        <dbReference type="Proteomes" id="UP000823405"/>
    </source>
</evidence>
<dbReference type="EMBL" id="JAAAIN010000072">
    <property type="protein sequence ID" value="KAG0321196.1"/>
    <property type="molecule type" value="Genomic_DNA"/>
</dbReference>
<dbReference type="OrthoDB" id="2402312at2759"/>
<sequence length="217" mass="24862">MSLSGKTYCKCSSYPDRSIFLLAYDTTSNKDRHVNDIIRDGHACVDYDIDWKLSNGGDEGDTMRRRLAEQEQLVFASLLEARNQLAPEYPVLEEPLMMRRARRIKSKKYHAHVDQTTNNQSTTVEAIHGWINEQGEILMGKNVEELRVGIEYGGDFSLSVDFYSQLGLMCVSRRIWMQRFVQQMLDAGFTVYGEEGVVGTDHQILKSKKEALDNIKK</sequence>
<reference evidence="1" key="1">
    <citation type="journal article" date="2020" name="Fungal Divers.">
        <title>Resolving the Mortierellaceae phylogeny through synthesis of multi-gene phylogenetics and phylogenomics.</title>
        <authorList>
            <person name="Vandepol N."/>
            <person name="Liber J."/>
            <person name="Desiro A."/>
            <person name="Na H."/>
            <person name="Kennedy M."/>
            <person name="Barry K."/>
            <person name="Grigoriev I.V."/>
            <person name="Miller A.N."/>
            <person name="O'Donnell K."/>
            <person name="Stajich J.E."/>
            <person name="Bonito G."/>
        </authorList>
    </citation>
    <scope>NUCLEOTIDE SEQUENCE</scope>
    <source>
        <strain evidence="1">NVP60</strain>
    </source>
</reference>
<dbReference type="Proteomes" id="UP000823405">
    <property type="component" value="Unassembled WGS sequence"/>
</dbReference>
<dbReference type="AlphaFoldDB" id="A0A9P6UVL5"/>
<keyword evidence="2" id="KW-1185">Reference proteome</keyword>
<evidence type="ECO:0000313" key="1">
    <source>
        <dbReference type="EMBL" id="KAG0321196.1"/>
    </source>
</evidence>
<accession>A0A9P6UVL5</accession>
<organism evidence="1 2">
    <name type="scientific">Linnemannia gamsii</name>
    <dbReference type="NCBI Taxonomy" id="64522"/>
    <lineage>
        <taxon>Eukaryota</taxon>
        <taxon>Fungi</taxon>
        <taxon>Fungi incertae sedis</taxon>
        <taxon>Mucoromycota</taxon>
        <taxon>Mortierellomycotina</taxon>
        <taxon>Mortierellomycetes</taxon>
        <taxon>Mortierellales</taxon>
        <taxon>Mortierellaceae</taxon>
        <taxon>Linnemannia</taxon>
    </lineage>
</organism>
<comment type="caution">
    <text evidence="1">The sequence shown here is derived from an EMBL/GenBank/DDBJ whole genome shotgun (WGS) entry which is preliminary data.</text>
</comment>
<protein>
    <submittedName>
        <fullName evidence="1">Uncharacterized protein</fullName>
    </submittedName>
</protein>
<name>A0A9P6UVL5_9FUNG</name>